<organism evidence="7 8">
    <name type="scientific">Polychaeton citri CBS 116435</name>
    <dbReference type="NCBI Taxonomy" id="1314669"/>
    <lineage>
        <taxon>Eukaryota</taxon>
        <taxon>Fungi</taxon>
        <taxon>Dikarya</taxon>
        <taxon>Ascomycota</taxon>
        <taxon>Pezizomycotina</taxon>
        <taxon>Dothideomycetes</taxon>
        <taxon>Dothideomycetidae</taxon>
        <taxon>Capnodiales</taxon>
        <taxon>Capnodiaceae</taxon>
        <taxon>Polychaeton</taxon>
    </lineage>
</organism>
<proteinExistence type="predicted"/>
<dbReference type="Pfam" id="PF01284">
    <property type="entry name" value="MARVEL"/>
    <property type="match status" value="1"/>
</dbReference>
<dbReference type="InterPro" id="IPR008253">
    <property type="entry name" value="Marvel"/>
</dbReference>
<comment type="subcellular location">
    <subcellularLocation>
        <location evidence="1">Membrane</location>
        <topology evidence="1">Multi-pass membrane protein</topology>
    </subcellularLocation>
</comment>
<evidence type="ECO:0000256" key="4">
    <source>
        <dbReference type="ARBA" id="ARBA00023136"/>
    </source>
</evidence>
<evidence type="ECO:0000256" key="2">
    <source>
        <dbReference type="ARBA" id="ARBA00022692"/>
    </source>
</evidence>
<dbReference type="OrthoDB" id="2017497at2759"/>
<dbReference type="PANTHER" id="PTHR28165">
    <property type="entry name" value="NON-CLASSICAL EXPORT PROTEIN 2-RELATED"/>
    <property type="match status" value="1"/>
</dbReference>
<keyword evidence="4 5" id="KW-0472">Membrane</keyword>
<sequence length="184" mass="19893">MITDLAIRILQIIFCAVVLGLSIVAVQWQHIGSAPAISTYAAFAGAFGILTALVGIAAVWVELLRSVIMMVMDALAAIFLLAGGIAMAVMLKGISCGDLNDTWNFYLVDGGYKRNGNSYQVGWAFDIDDEDKAPGLLKGRCQRIEADAAFMFLGFIVSIGGLVWMYFATRRSFGRTNKTHVTSV</sequence>
<accession>A0A9P4Q0M2</accession>
<dbReference type="EMBL" id="MU003825">
    <property type="protein sequence ID" value="KAF2718398.1"/>
    <property type="molecule type" value="Genomic_DNA"/>
</dbReference>
<comment type="caution">
    <text evidence="7">The sequence shown here is derived from an EMBL/GenBank/DDBJ whole genome shotgun (WGS) entry which is preliminary data.</text>
</comment>
<feature type="transmembrane region" description="Helical" evidence="5">
    <location>
        <begin position="148"/>
        <end position="167"/>
    </location>
</feature>
<feature type="domain" description="MARVEL" evidence="6">
    <location>
        <begin position="4"/>
        <end position="163"/>
    </location>
</feature>
<keyword evidence="3 5" id="KW-1133">Transmembrane helix</keyword>
<feature type="transmembrane region" description="Helical" evidence="5">
    <location>
        <begin position="40"/>
        <end position="61"/>
    </location>
</feature>
<evidence type="ECO:0000259" key="6">
    <source>
        <dbReference type="Pfam" id="PF01284"/>
    </source>
</evidence>
<dbReference type="GO" id="GO:0070941">
    <property type="term" value="P:eisosome assembly"/>
    <property type="evidence" value="ECO:0007669"/>
    <property type="project" value="TreeGrafter"/>
</dbReference>
<dbReference type="PANTHER" id="PTHR28165:SF2">
    <property type="entry name" value="MARVEL DOMAIN-CONTAINING PROTEIN"/>
    <property type="match status" value="1"/>
</dbReference>
<feature type="transmembrane region" description="Helical" evidence="5">
    <location>
        <begin position="6"/>
        <end position="28"/>
    </location>
</feature>
<dbReference type="GO" id="GO:0072659">
    <property type="term" value="P:protein localization to plasma membrane"/>
    <property type="evidence" value="ECO:0007669"/>
    <property type="project" value="TreeGrafter"/>
</dbReference>
<keyword evidence="8" id="KW-1185">Reference proteome</keyword>
<feature type="transmembrane region" description="Helical" evidence="5">
    <location>
        <begin position="67"/>
        <end position="91"/>
    </location>
</feature>
<evidence type="ECO:0000256" key="1">
    <source>
        <dbReference type="ARBA" id="ARBA00004141"/>
    </source>
</evidence>
<dbReference type="GO" id="GO:0032126">
    <property type="term" value="C:eisosome"/>
    <property type="evidence" value="ECO:0007669"/>
    <property type="project" value="TreeGrafter"/>
</dbReference>
<reference evidence="7" key="1">
    <citation type="journal article" date="2020" name="Stud. Mycol.">
        <title>101 Dothideomycetes genomes: a test case for predicting lifestyles and emergence of pathogens.</title>
        <authorList>
            <person name="Haridas S."/>
            <person name="Albert R."/>
            <person name="Binder M."/>
            <person name="Bloem J."/>
            <person name="Labutti K."/>
            <person name="Salamov A."/>
            <person name="Andreopoulos B."/>
            <person name="Baker S."/>
            <person name="Barry K."/>
            <person name="Bills G."/>
            <person name="Bluhm B."/>
            <person name="Cannon C."/>
            <person name="Castanera R."/>
            <person name="Culley D."/>
            <person name="Daum C."/>
            <person name="Ezra D."/>
            <person name="Gonzalez J."/>
            <person name="Henrissat B."/>
            <person name="Kuo A."/>
            <person name="Liang C."/>
            <person name="Lipzen A."/>
            <person name="Lutzoni F."/>
            <person name="Magnuson J."/>
            <person name="Mondo S."/>
            <person name="Nolan M."/>
            <person name="Ohm R."/>
            <person name="Pangilinan J."/>
            <person name="Park H.-J."/>
            <person name="Ramirez L."/>
            <person name="Alfaro M."/>
            <person name="Sun H."/>
            <person name="Tritt A."/>
            <person name="Yoshinaga Y."/>
            <person name="Zwiers L.-H."/>
            <person name="Turgeon B."/>
            <person name="Goodwin S."/>
            <person name="Spatafora J."/>
            <person name="Crous P."/>
            <person name="Grigoriev I."/>
        </authorList>
    </citation>
    <scope>NUCLEOTIDE SEQUENCE</scope>
    <source>
        <strain evidence="7">CBS 116435</strain>
    </source>
</reference>
<gene>
    <name evidence="7" type="ORF">K431DRAFT_230864</name>
</gene>
<dbReference type="AlphaFoldDB" id="A0A9P4Q0M2"/>
<dbReference type="InterPro" id="IPR052649">
    <property type="entry name" value="NCE102-like"/>
</dbReference>
<evidence type="ECO:0000313" key="7">
    <source>
        <dbReference type="EMBL" id="KAF2718398.1"/>
    </source>
</evidence>
<dbReference type="GO" id="GO:0005886">
    <property type="term" value="C:plasma membrane"/>
    <property type="evidence" value="ECO:0007669"/>
    <property type="project" value="TreeGrafter"/>
</dbReference>
<evidence type="ECO:0000313" key="8">
    <source>
        <dbReference type="Proteomes" id="UP000799441"/>
    </source>
</evidence>
<protein>
    <recommendedName>
        <fullName evidence="6">MARVEL domain-containing protein</fullName>
    </recommendedName>
</protein>
<evidence type="ECO:0000256" key="3">
    <source>
        <dbReference type="ARBA" id="ARBA00022989"/>
    </source>
</evidence>
<evidence type="ECO:0000256" key="5">
    <source>
        <dbReference type="SAM" id="Phobius"/>
    </source>
</evidence>
<name>A0A9P4Q0M2_9PEZI</name>
<keyword evidence="2 5" id="KW-0812">Transmembrane</keyword>
<dbReference type="Proteomes" id="UP000799441">
    <property type="component" value="Unassembled WGS sequence"/>
</dbReference>